<dbReference type="InterPro" id="IPR015655">
    <property type="entry name" value="PP2C"/>
</dbReference>
<evidence type="ECO:0000313" key="3">
    <source>
        <dbReference type="RefSeq" id="XP_030064427.1"/>
    </source>
</evidence>
<dbReference type="AlphaFoldDB" id="A0A6P7YAD2"/>
<dbReference type="PANTHER" id="PTHR13832:SF236">
    <property type="entry name" value="PROTEIN PHOSPHATASE 1M"/>
    <property type="match status" value="1"/>
</dbReference>
<dbReference type="SMART" id="SM00332">
    <property type="entry name" value="PP2Cc"/>
    <property type="match status" value="1"/>
</dbReference>
<dbReference type="PANTHER" id="PTHR13832">
    <property type="entry name" value="PROTEIN PHOSPHATASE 2C"/>
    <property type="match status" value="1"/>
</dbReference>
<proteinExistence type="predicted"/>
<accession>A0A6P7YAD2</accession>
<dbReference type="RefSeq" id="XP_030064427.1">
    <property type="nucleotide sequence ID" value="XM_030208567.1"/>
</dbReference>
<dbReference type="PROSITE" id="PS51746">
    <property type="entry name" value="PPM_2"/>
    <property type="match status" value="1"/>
</dbReference>
<dbReference type="InterPro" id="IPR036457">
    <property type="entry name" value="PPM-type-like_dom_sf"/>
</dbReference>
<evidence type="ECO:0000259" key="1">
    <source>
        <dbReference type="PROSITE" id="PS51746"/>
    </source>
</evidence>
<dbReference type="SUPFAM" id="SSF81606">
    <property type="entry name" value="PP2C-like"/>
    <property type="match status" value="1"/>
</dbReference>
<evidence type="ECO:0000313" key="2">
    <source>
        <dbReference type="Proteomes" id="UP000515156"/>
    </source>
</evidence>
<dbReference type="GO" id="GO:0005739">
    <property type="term" value="C:mitochondrion"/>
    <property type="evidence" value="ECO:0007669"/>
    <property type="project" value="TreeGrafter"/>
</dbReference>
<reference evidence="3" key="1">
    <citation type="submission" date="2025-08" db="UniProtKB">
        <authorList>
            <consortium name="RefSeq"/>
        </authorList>
    </citation>
    <scope>IDENTIFICATION</scope>
</reference>
<organism evidence="2 3">
    <name type="scientific">Microcaecilia unicolor</name>
    <dbReference type="NCBI Taxonomy" id="1415580"/>
    <lineage>
        <taxon>Eukaryota</taxon>
        <taxon>Metazoa</taxon>
        <taxon>Chordata</taxon>
        <taxon>Craniata</taxon>
        <taxon>Vertebrata</taxon>
        <taxon>Euteleostomi</taxon>
        <taxon>Amphibia</taxon>
        <taxon>Gymnophiona</taxon>
        <taxon>Siphonopidae</taxon>
        <taxon>Microcaecilia</taxon>
    </lineage>
</organism>
<dbReference type="CTD" id="132160"/>
<dbReference type="Proteomes" id="UP000515156">
    <property type="component" value="Chromosome 6"/>
</dbReference>
<dbReference type="InterPro" id="IPR001932">
    <property type="entry name" value="PPM-type_phosphatase-like_dom"/>
</dbReference>
<feature type="domain" description="PPM-type phosphatase" evidence="1">
    <location>
        <begin position="75"/>
        <end position="374"/>
    </location>
</feature>
<dbReference type="GO" id="GO:0004741">
    <property type="term" value="F:[pyruvate dehydrogenase (acetyl-transferring)]-phosphatase activity"/>
    <property type="evidence" value="ECO:0007669"/>
    <property type="project" value="TreeGrafter"/>
</dbReference>
<keyword evidence="2" id="KW-1185">Reference proteome</keyword>
<dbReference type="Gene3D" id="3.60.40.10">
    <property type="entry name" value="PPM-type phosphatase domain"/>
    <property type="match status" value="1"/>
</dbReference>
<sequence length="385" mass="44258">MSLVWLKKYFSFESGRATAGEGEPVSLKTEQEPNRLWRQSAYRRPRFLDAIWREETEADSRSVYSTPEDRPLLWNSGYAEVINSQKSHFNEDQAVCCQISARKKERCQWEEAELLVSCDNDEMICQEMLTINQSGGCTALIALYLHGKLFVANAGDSRAIIIKKQSILQLSNEFTPETERQRLQYLAFIYPEYLADEFTRFEFPRRLKRKDLGQKVLYRDYCMAGWGYKMVERDDLKYPLVHGQGKQARLLGTLAVSRCLGDHQLKVAETNIAVKPFLSSIPEVKVLDFAKHGFLKDDVLVMATDGLWDVLSNEEVAQVVRSFLDDNRLNPCRFLELAKHLVYKARGTKNGTEWLLDTDTPASYDDISVFVIPLWDQNCLPRSGP</sequence>
<protein>
    <submittedName>
        <fullName evidence="3">Protein phosphatase 1M isoform X2</fullName>
    </submittedName>
</protein>
<dbReference type="CDD" id="cd00143">
    <property type="entry name" value="PP2Cc"/>
    <property type="match status" value="1"/>
</dbReference>
<gene>
    <name evidence="3" type="primary">PPM1M</name>
</gene>
<dbReference type="GeneID" id="115473529"/>
<dbReference type="Pfam" id="PF00481">
    <property type="entry name" value="PP2C"/>
    <property type="match status" value="2"/>
</dbReference>
<name>A0A6P7YAD2_9AMPH</name>